<dbReference type="AlphaFoldDB" id="A0A2C6KHK5"/>
<organism evidence="2 3">
    <name type="scientific">Cystoisospora suis</name>
    <dbReference type="NCBI Taxonomy" id="483139"/>
    <lineage>
        <taxon>Eukaryota</taxon>
        <taxon>Sar</taxon>
        <taxon>Alveolata</taxon>
        <taxon>Apicomplexa</taxon>
        <taxon>Conoidasida</taxon>
        <taxon>Coccidia</taxon>
        <taxon>Eucoccidiorida</taxon>
        <taxon>Eimeriorina</taxon>
        <taxon>Sarcocystidae</taxon>
        <taxon>Cystoisospora</taxon>
    </lineage>
</organism>
<gene>
    <name evidence="2" type="ORF">CSUI_010314</name>
</gene>
<dbReference type="VEuPathDB" id="ToxoDB:CSUI_010314"/>
<proteinExistence type="predicted"/>
<dbReference type="EMBL" id="MIGC01007111">
    <property type="protein sequence ID" value="PHJ15874.1"/>
    <property type="molecule type" value="Genomic_DNA"/>
</dbReference>
<feature type="compositionally biased region" description="Low complexity" evidence="1">
    <location>
        <begin position="89"/>
        <end position="104"/>
    </location>
</feature>
<name>A0A2C6KHK5_9APIC</name>
<protein>
    <submittedName>
        <fullName evidence="2">Uncharacterized protein</fullName>
    </submittedName>
</protein>
<dbReference type="GeneID" id="94433630"/>
<dbReference type="OrthoDB" id="10679452at2759"/>
<evidence type="ECO:0000256" key="1">
    <source>
        <dbReference type="SAM" id="MobiDB-lite"/>
    </source>
</evidence>
<dbReference type="Proteomes" id="UP000221165">
    <property type="component" value="Unassembled WGS sequence"/>
</dbReference>
<feature type="region of interest" description="Disordered" evidence="1">
    <location>
        <begin position="82"/>
        <end position="134"/>
    </location>
</feature>
<evidence type="ECO:0000313" key="3">
    <source>
        <dbReference type="Proteomes" id="UP000221165"/>
    </source>
</evidence>
<sequence length="208" mass="23076">GTRELFVAPAIEDLEAYLNSSSSPAKSSLTGKERNRLSNLPRFSFPLGVQGVLPGGLHFYRLSLCNGCLSRYTGWPWSLRRGKKKNTQSEASPSPATFSSSSFHPAEKTGESSLHPRSPGVEEDSDGEKKKKESDAFISTDTLRLGWSDVIYSNAGDRQQWRHLLAVDGQVCELGVDTLRRLRLFRYLGRIDTNHEKVTAFTSKAKIA</sequence>
<evidence type="ECO:0000313" key="2">
    <source>
        <dbReference type="EMBL" id="PHJ15874.1"/>
    </source>
</evidence>
<keyword evidence="3" id="KW-1185">Reference proteome</keyword>
<dbReference type="RefSeq" id="XP_067917606.1">
    <property type="nucleotide sequence ID" value="XM_068070419.1"/>
</dbReference>
<feature type="non-terminal residue" evidence="2">
    <location>
        <position position="1"/>
    </location>
</feature>
<accession>A0A2C6KHK5</accession>
<reference evidence="2 3" key="1">
    <citation type="journal article" date="2017" name="Int. J. Parasitol.">
        <title>The genome of the protozoan parasite Cystoisospora suis and a reverse vaccinology approach to identify vaccine candidates.</title>
        <authorList>
            <person name="Palmieri N."/>
            <person name="Shrestha A."/>
            <person name="Ruttkowski B."/>
            <person name="Beck T."/>
            <person name="Vogl C."/>
            <person name="Tomley F."/>
            <person name="Blake D.P."/>
            <person name="Joachim A."/>
        </authorList>
    </citation>
    <scope>NUCLEOTIDE SEQUENCE [LARGE SCALE GENOMIC DNA]</scope>
    <source>
        <strain evidence="2 3">Wien I</strain>
    </source>
</reference>
<comment type="caution">
    <text evidence="2">The sequence shown here is derived from an EMBL/GenBank/DDBJ whole genome shotgun (WGS) entry which is preliminary data.</text>
</comment>